<keyword evidence="3" id="KW-0804">Transcription</keyword>
<dbReference type="InterPro" id="IPR000835">
    <property type="entry name" value="HTH_MarR-typ"/>
</dbReference>
<dbReference type="STRING" id="1356854.N007_17495"/>
<gene>
    <name evidence="4" type="ORF">K1I37_14120</name>
</gene>
<dbReference type="GO" id="GO:0003677">
    <property type="term" value="F:DNA binding"/>
    <property type="evidence" value="ECO:0007669"/>
    <property type="project" value="UniProtKB-KW"/>
</dbReference>
<evidence type="ECO:0000256" key="2">
    <source>
        <dbReference type="ARBA" id="ARBA00023125"/>
    </source>
</evidence>
<dbReference type="SMART" id="SM00347">
    <property type="entry name" value="HTH_MARR"/>
    <property type="match status" value="1"/>
</dbReference>
<name>T0BKE0_ALIAG</name>
<organism evidence="4 5">
    <name type="scientific">Alicyclobacillus acidoterrestris (strain ATCC 49025 / DSM 3922 / CIP 106132 / NCIMB 13137 / GD3B)</name>
    <dbReference type="NCBI Taxonomy" id="1356854"/>
    <lineage>
        <taxon>Bacteria</taxon>
        <taxon>Bacillati</taxon>
        <taxon>Bacillota</taxon>
        <taxon>Bacilli</taxon>
        <taxon>Bacillales</taxon>
        <taxon>Alicyclobacillaceae</taxon>
        <taxon>Alicyclobacillus</taxon>
    </lineage>
</organism>
<dbReference type="eggNOG" id="COG1846">
    <property type="taxonomic scope" value="Bacteria"/>
</dbReference>
<dbReference type="PANTHER" id="PTHR42756:SF1">
    <property type="entry name" value="TRANSCRIPTIONAL REPRESSOR OF EMRAB OPERON"/>
    <property type="match status" value="1"/>
</dbReference>
<accession>A0A9E6ZJD0</accession>
<evidence type="ECO:0000256" key="1">
    <source>
        <dbReference type="ARBA" id="ARBA00023015"/>
    </source>
</evidence>
<evidence type="ECO:0000256" key="3">
    <source>
        <dbReference type="ARBA" id="ARBA00023163"/>
    </source>
</evidence>
<evidence type="ECO:0000313" key="4">
    <source>
        <dbReference type="EMBL" id="UNO47816.1"/>
    </source>
</evidence>
<accession>T0BKE0</accession>
<dbReference type="SUPFAM" id="SSF46785">
    <property type="entry name" value="Winged helix' DNA-binding domain"/>
    <property type="match status" value="1"/>
</dbReference>
<dbReference type="InterPro" id="IPR036390">
    <property type="entry name" value="WH_DNA-bd_sf"/>
</dbReference>
<dbReference type="RefSeq" id="WP_021298637.1">
    <property type="nucleotide sequence ID" value="NZ_AURB01000200.1"/>
</dbReference>
<dbReference type="PROSITE" id="PS50995">
    <property type="entry name" value="HTH_MARR_2"/>
    <property type="match status" value="1"/>
</dbReference>
<dbReference type="InterPro" id="IPR036388">
    <property type="entry name" value="WH-like_DNA-bd_sf"/>
</dbReference>
<keyword evidence="5" id="KW-1185">Reference proteome</keyword>
<protein>
    <submittedName>
        <fullName evidence="4">MarR family winged helix-turn-helix transcriptional regulator</fullName>
    </submittedName>
</protein>
<dbReference type="EMBL" id="CP080467">
    <property type="protein sequence ID" value="UNO47816.1"/>
    <property type="molecule type" value="Genomic_DNA"/>
</dbReference>
<evidence type="ECO:0000313" key="5">
    <source>
        <dbReference type="Proteomes" id="UP000829401"/>
    </source>
</evidence>
<dbReference type="KEGG" id="aaco:K1I37_14120"/>
<dbReference type="Gene3D" id="1.10.10.10">
    <property type="entry name" value="Winged helix-like DNA-binding domain superfamily/Winged helix DNA-binding domain"/>
    <property type="match status" value="1"/>
</dbReference>
<dbReference type="OrthoDB" id="2376601at2"/>
<sequence>MTQPLQSLAEQISSAFSSVYYHCHPTFEMELSHQAVRALQLIQMTGPVTIQQIADHLGCASNTASEIVRRLAQKGLLEKMRSHVDERIVQVSLTAKGQQTVMQHTGLDVARLANALSGLSSAECQQVEQGLATLLRALRGVRE</sequence>
<dbReference type="Proteomes" id="UP000829401">
    <property type="component" value="Chromosome"/>
</dbReference>
<reference evidence="5" key="1">
    <citation type="journal article" date="2022" name="G3 (Bethesda)">
        <title>Unveiling the complete genome sequence of Alicyclobacillus acidoterrestris DSM 3922T, a taint-producing strain.</title>
        <authorList>
            <person name="Leonardo I.C."/>
            <person name="Barreto Crespo M.T."/>
            <person name="Gaspar F.B."/>
        </authorList>
    </citation>
    <scope>NUCLEOTIDE SEQUENCE [LARGE SCALE GENOMIC DNA]</scope>
    <source>
        <strain evidence="5">DSM 3922</strain>
    </source>
</reference>
<dbReference type="AlphaFoldDB" id="T0BKE0"/>
<keyword evidence="2" id="KW-0238">DNA-binding</keyword>
<dbReference type="GO" id="GO:0003700">
    <property type="term" value="F:DNA-binding transcription factor activity"/>
    <property type="evidence" value="ECO:0007669"/>
    <property type="project" value="InterPro"/>
</dbReference>
<dbReference type="Pfam" id="PF01047">
    <property type="entry name" value="MarR"/>
    <property type="match status" value="1"/>
</dbReference>
<proteinExistence type="predicted"/>
<dbReference type="PANTHER" id="PTHR42756">
    <property type="entry name" value="TRANSCRIPTIONAL REGULATOR, MARR"/>
    <property type="match status" value="1"/>
</dbReference>
<keyword evidence="1" id="KW-0805">Transcription regulation</keyword>